<sequence length="127" mass="14109">MNALALDVGLKRIGVALCVDEKIAIPLDGILRKNRNQAANEVKKLFLTYNVSLLIVGIPKGGKSEEEMTKRIKHFVSLLEFDKKIVFVDESFSSKEALNLGVTNSRKKDAKLDSLAALIMIKDYFAL</sequence>
<comment type="caution">
    <text evidence="7">The sequence shown here is derived from an EMBL/GenBank/DDBJ whole genome shotgun (WGS) entry which is preliminary data.</text>
</comment>
<dbReference type="Gene3D" id="3.30.420.140">
    <property type="entry name" value="YqgF/RNase H-like domain"/>
    <property type="match status" value="1"/>
</dbReference>
<keyword evidence="4 5" id="KW-0378">Hydrolase</keyword>
<organism evidence="7 8">
    <name type="scientific">Campylobacter novaezeelandiae</name>
    <dbReference type="NCBI Taxonomy" id="2267891"/>
    <lineage>
        <taxon>Bacteria</taxon>
        <taxon>Pseudomonadati</taxon>
        <taxon>Campylobacterota</taxon>
        <taxon>Epsilonproteobacteria</taxon>
        <taxon>Campylobacterales</taxon>
        <taxon>Campylobacteraceae</taxon>
        <taxon>Campylobacter</taxon>
    </lineage>
</organism>
<feature type="domain" description="YqgF/RNase H-like" evidence="6">
    <location>
        <begin position="1"/>
        <end position="97"/>
    </location>
</feature>
<dbReference type="Pfam" id="PF03652">
    <property type="entry name" value="RuvX"/>
    <property type="match status" value="1"/>
</dbReference>
<keyword evidence="3 5" id="KW-0540">Nuclease</keyword>
<evidence type="ECO:0000256" key="2">
    <source>
        <dbReference type="ARBA" id="ARBA00022517"/>
    </source>
</evidence>
<evidence type="ECO:0000313" key="8">
    <source>
        <dbReference type="Proteomes" id="UP000292583"/>
    </source>
</evidence>
<evidence type="ECO:0000313" key="7">
    <source>
        <dbReference type="EMBL" id="TBR79399.1"/>
    </source>
</evidence>
<accession>A0A4Q9JV20</accession>
<dbReference type="SUPFAM" id="SSF53098">
    <property type="entry name" value="Ribonuclease H-like"/>
    <property type="match status" value="1"/>
</dbReference>
<dbReference type="EMBL" id="QPGR01000016">
    <property type="protein sequence ID" value="TBR79399.1"/>
    <property type="molecule type" value="Genomic_DNA"/>
</dbReference>
<gene>
    <name evidence="7" type="ORF">DU473_07305</name>
</gene>
<dbReference type="OrthoDB" id="9796140at2"/>
<dbReference type="NCBIfam" id="TIGR00250">
    <property type="entry name" value="RNAse_H_YqgF"/>
    <property type="match status" value="1"/>
</dbReference>
<protein>
    <recommendedName>
        <fullName evidence="5">Putative pre-16S rRNA nuclease</fullName>
        <ecNumber evidence="5">3.1.-.-</ecNumber>
    </recommendedName>
</protein>
<dbReference type="InterPro" id="IPR037027">
    <property type="entry name" value="YqgF/RNaseH-like_dom_sf"/>
</dbReference>
<keyword evidence="1 5" id="KW-0963">Cytoplasm</keyword>
<comment type="similarity">
    <text evidence="5">Belongs to the YqgF HJR family.</text>
</comment>
<dbReference type="Proteomes" id="UP000292583">
    <property type="component" value="Unassembled WGS sequence"/>
</dbReference>
<evidence type="ECO:0000259" key="6">
    <source>
        <dbReference type="SMART" id="SM00732"/>
    </source>
</evidence>
<dbReference type="GO" id="GO:0004518">
    <property type="term" value="F:nuclease activity"/>
    <property type="evidence" value="ECO:0007669"/>
    <property type="project" value="UniProtKB-KW"/>
</dbReference>
<dbReference type="AlphaFoldDB" id="A0A4Q9JV20"/>
<dbReference type="SMART" id="SM00732">
    <property type="entry name" value="YqgFc"/>
    <property type="match status" value="1"/>
</dbReference>
<dbReference type="RefSeq" id="WP_131163161.1">
    <property type="nucleotide sequence ID" value="NZ_CP076657.1"/>
</dbReference>
<dbReference type="NCBIfam" id="NF001026">
    <property type="entry name" value="PRK00109.2-2"/>
    <property type="match status" value="1"/>
</dbReference>
<dbReference type="GO" id="GO:0016788">
    <property type="term" value="F:hydrolase activity, acting on ester bonds"/>
    <property type="evidence" value="ECO:0007669"/>
    <property type="project" value="UniProtKB-UniRule"/>
</dbReference>
<dbReference type="EC" id="3.1.-.-" evidence="5"/>
<evidence type="ECO:0000256" key="3">
    <source>
        <dbReference type="ARBA" id="ARBA00022722"/>
    </source>
</evidence>
<dbReference type="InterPro" id="IPR005227">
    <property type="entry name" value="YqgF"/>
</dbReference>
<comment type="function">
    <text evidence="5">Could be a nuclease involved in processing of the 5'-end of pre-16S rRNA.</text>
</comment>
<dbReference type="InterPro" id="IPR006641">
    <property type="entry name" value="YqgF/RNaseH-like_dom"/>
</dbReference>
<reference evidence="7 8" key="1">
    <citation type="submission" date="2018-07" db="EMBL/GenBank/DDBJ databases">
        <title>Campylobacter zealandensis sp. nov., isolated from birds and water in New Zealand.</title>
        <authorList>
            <person name="Wilkinson D.A."/>
            <person name="Biggs P.J."/>
            <person name="French N.P."/>
            <person name="Midwinter A.C."/>
        </authorList>
    </citation>
    <scope>NUCLEOTIDE SEQUENCE [LARGE SCALE GENOMIC DNA]</scope>
    <source>
        <strain evidence="7 8">B423b</strain>
    </source>
</reference>
<keyword evidence="8" id="KW-1185">Reference proteome</keyword>
<name>A0A4Q9JV20_9BACT</name>
<proteinExistence type="inferred from homology"/>
<evidence type="ECO:0000256" key="1">
    <source>
        <dbReference type="ARBA" id="ARBA00022490"/>
    </source>
</evidence>
<keyword evidence="2 5" id="KW-0690">Ribosome biogenesis</keyword>
<dbReference type="GO" id="GO:0000967">
    <property type="term" value="P:rRNA 5'-end processing"/>
    <property type="evidence" value="ECO:0007669"/>
    <property type="project" value="UniProtKB-UniRule"/>
</dbReference>
<dbReference type="GO" id="GO:0005829">
    <property type="term" value="C:cytosol"/>
    <property type="evidence" value="ECO:0007669"/>
    <property type="project" value="TreeGrafter"/>
</dbReference>
<dbReference type="PANTHER" id="PTHR33317:SF4">
    <property type="entry name" value="POLYNUCLEOTIDYL TRANSFERASE, RIBONUCLEASE H-LIKE SUPERFAMILY PROTEIN"/>
    <property type="match status" value="1"/>
</dbReference>
<comment type="subcellular location">
    <subcellularLocation>
        <location evidence="5">Cytoplasm</location>
    </subcellularLocation>
</comment>
<dbReference type="CDD" id="cd16964">
    <property type="entry name" value="YqgF"/>
    <property type="match status" value="1"/>
</dbReference>
<dbReference type="HAMAP" id="MF_00651">
    <property type="entry name" value="Nuclease_YqgF"/>
    <property type="match status" value="1"/>
</dbReference>
<dbReference type="InterPro" id="IPR012337">
    <property type="entry name" value="RNaseH-like_sf"/>
</dbReference>
<evidence type="ECO:0000256" key="4">
    <source>
        <dbReference type="ARBA" id="ARBA00022801"/>
    </source>
</evidence>
<dbReference type="PANTHER" id="PTHR33317">
    <property type="entry name" value="POLYNUCLEOTIDYL TRANSFERASE, RIBONUCLEASE H-LIKE SUPERFAMILY PROTEIN"/>
    <property type="match status" value="1"/>
</dbReference>
<evidence type="ECO:0000256" key="5">
    <source>
        <dbReference type="HAMAP-Rule" id="MF_00651"/>
    </source>
</evidence>